<sequence length="153" mass="15107" precursor="true">MSSPVSRAESATASTPHPADGGSRRRPAVRRAAALAGAAAASLACWAVAAPVAGIDLTAYKGGAVQPVGAGSVVFAALLAGSAAWLLMAVLERTVQRPRRIWTVAAVAVLVLSLAGPLVSAAGTASMLVLMGLHAVPAAVLIPVMGPTAAARR</sequence>
<keyword evidence="2" id="KW-0472">Membrane</keyword>
<feature type="region of interest" description="Disordered" evidence="1">
    <location>
        <begin position="1"/>
        <end position="26"/>
    </location>
</feature>
<gene>
    <name evidence="3" type="ORF">EKD16_22750</name>
</gene>
<protein>
    <submittedName>
        <fullName evidence="3">Uncharacterized protein</fullName>
    </submittedName>
</protein>
<evidence type="ECO:0000313" key="3">
    <source>
        <dbReference type="EMBL" id="QBI56303.1"/>
    </source>
</evidence>
<dbReference type="RefSeq" id="WP_242677121.1">
    <property type="nucleotide sequence ID" value="NZ_CP036455.1"/>
</dbReference>
<dbReference type="Proteomes" id="UP000292235">
    <property type="component" value="Chromosome"/>
</dbReference>
<dbReference type="EMBL" id="CP036455">
    <property type="protein sequence ID" value="QBI56303.1"/>
    <property type="molecule type" value="Genomic_DNA"/>
</dbReference>
<keyword evidence="4" id="KW-1185">Reference proteome</keyword>
<feature type="transmembrane region" description="Helical" evidence="2">
    <location>
        <begin position="67"/>
        <end position="89"/>
    </location>
</feature>
<evidence type="ECO:0000313" key="4">
    <source>
        <dbReference type="Proteomes" id="UP000292235"/>
    </source>
</evidence>
<name>A0A4P6Q6K2_9ACTN</name>
<keyword evidence="2" id="KW-0812">Transmembrane</keyword>
<reference evidence="3 4" key="1">
    <citation type="submission" date="2019-02" db="EMBL/GenBank/DDBJ databases">
        <authorList>
            <person name="Khodamoradi S."/>
            <person name="Hahnke R.L."/>
            <person name="Kaempfer P."/>
            <person name="Schumann P."/>
            <person name="Rohde M."/>
            <person name="Steinert M."/>
            <person name="Luzhetskyy A."/>
            <person name="Wink J."/>
            <person name="Ruckert C."/>
        </authorList>
    </citation>
    <scope>NUCLEOTIDE SEQUENCE [LARGE SCALE GENOMIC DNA]</scope>
    <source>
        <strain evidence="3 4">M2</strain>
    </source>
</reference>
<proteinExistence type="predicted"/>
<accession>A0A4P6Q6K2</accession>
<dbReference type="InterPro" id="IPR045713">
    <property type="entry name" value="DUF6069"/>
</dbReference>
<dbReference type="Pfam" id="PF19545">
    <property type="entry name" value="DUF6069"/>
    <property type="match status" value="1"/>
</dbReference>
<organism evidence="3 4">
    <name type="scientific">Streptomonospora litoralis</name>
    <dbReference type="NCBI Taxonomy" id="2498135"/>
    <lineage>
        <taxon>Bacteria</taxon>
        <taxon>Bacillati</taxon>
        <taxon>Actinomycetota</taxon>
        <taxon>Actinomycetes</taxon>
        <taxon>Streptosporangiales</taxon>
        <taxon>Nocardiopsidaceae</taxon>
        <taxon>Streptomonospora</taxon>
    </lineage>
</organism>
<keyword evidence="2" id="KW-1133">Transmembrane helix</keyword>
<dbReference type="KEGG" id="strr:EKD16_22750"/>
<feature type="transmembrane region" description="Helical" evidence="2">
    <location>
        <begin position="32"/>
        <end position="55"/>
    </location>
</feature>
<feature type="transmembrane region" description="Helical" evidence="2">
    <location>
        <begin position="125"/>
        <end position="145"/>
    </location>
</feature>
<evidence type="ECO:0000256" key="2">
    <source>
        <dbReference type="SAM" id="Phobius"/>
    </source>
</evidence>
<evidence type="ECO:0000256" key="1">
    <source>
        <dbReference type="SAM" id="MobiDB-lite"/>
    </source>
</evidence>
<feature type="compositionally biased region" description="Polar residues" evidence="1">
    <location>
        <begin position="1"/>
        <end position="15"/>
    </location>
</feature>
<feature type="transmembrane region" description="Helical" evidence="2">
    <location>
        <begin position="101"/>
        <end position="119"/>
    </location>
</feature>
<dbReference type="AlphaFoldDB" id="A0A4P6Q6K2"/>